<gene>
    <name evidence="4" type="ORF">POVWA1_082630</name>
    <name evidence="3" type="ORF">POVWA2_079380</name>
</gene>
<reference evidence="4" key="2">
    <citation type="submission" date="2016-05" db="EMBL/GenBank/DDBJ databases">
        <authorList>
            <person name="Lavstsen T."/>
            <person name="Jespersen J.S."/>
        </authorList>
    </citation>
    <scope>NUCLEOTIDE SEQUENCE [LARGE SCALE GENOMIC DNA]</scope>
</reference>
<feature type="compositionally biased region" description="Polar residues" evidence="1">
    <location>
        <begin position="136"/>
        <end position="147"/>
    </location>
</feature>
<feature type="compositionally biased region" description="Basic and acidic residues" evidence="1">
    <location>
        <begin position="86"/>
        <end position="107"/>
    </location>
</feature>
<dbReference type="Proteomes" id="UP000078555">
    <property type="component" value="Unassembled WGS sequence"/>
</dbReference>
<dbReference type="InterPro" id="IPR022089">
    <property type="entry name" value="Plasmodium-antigen_C"/>
</dbReference>
<evidence type="ECO:0000256" key="1">
    <source>
        <dbReference type="SAM" id="MobiDB-lite"/>
    </source>
</evidence>
<evidence type="ECO:0000313" key="4">
    <source>
        <dbReference type="EMBL" id="SBT57606.1"/>
    </source>
</evidence>
<feature type="compositionally biased region" description="Acidic residues" evidence="1">
    <location>
        <begin position="48"/>
        <end position="85"/>
    </location>
</feature>
<feature type="compositionally biased region" description="Acidic residues" evidence="1">
    <location>
        <begin position="108"/>
        <end position="126"/>
    </location>
</feature>
<dbReference type="EMBL" id="FLRD01001565">
    <property type="protein sequence ID" value="SBT57606.1"/>
    <property type="molecule type" value="Genomic_DNA"/>
</dbReference>
<dbReference type="Pfam" id="PF12319">
    <property type="entry name" value="TryThrA_C"/>
    <property type="match status" value="1"/>
</dbReference>
<dbReference type="Proteomes" id="UP000078550">
    <property type="component" value="Unassembled WGS sequence"/>
</dbReference>
<feature type="region of interest" description="Disordered" evidence="1">
    <location>
        <begin position="48"/>
        <end position="166"/>
    </location>
</feature>
<name>A0A1A9AN09_PLAOA</name>
<evidence type="ECO:0000259" key="2">
    <source>
        <dbReference type="Pfam" id="PF12319"/>
    </source>
</evidence>
<sequence length="355" mass="41141">MRLISGVLFISGTLYVLSPNFLINYASAADNDLDLNLGDLDGLEDGDLGDLDGLEDGDLGDLDGLEDGDLEETEDGDLGNSDGEGDESKDSEVDEAKDSEGDETKDSEGDDGNASEVKEEGEEDPTTETQDEKASEVQTPSPSQSQEAPVAKPVKKTSGPKEKDWNSWMKKVKKDFSGYKGSMRTERHNWVSEKLSELDKFLLYLEKRWCRYTGNIDKDCRSDFLKSAKQWSDGEWGKWVNGEGKRHMNKQFQKWLDYNKFKLNDWTNTEWTKWKSEKKDELDDEEWKKKEVSGKTKDWLKYTDKMEKKCLKKTQKVCKNWEKDAYHRYKKWEKDFAKKWSSNRQWNTWTKELEN</sequence>
<dbReference type="EMBL" id="FLRE01001828">
    <property type="protein sequence ID" value="SBT57409.1"/>
    <property type="molecule type" value="Genomic_DNA"/>
</dbReference>
<accession>A0A1A9AN09</accession>
<evidence type="ECO:0000313" key="3">
    <source>
        <dbReference type="EMBL" id="SBT57409.1"/>
    </source>
</evidence>
<dbReference type="AlphaFoldDB" id="A0A1A9AN09"/>
<organism evidence="4 6">
    <name type="scientific">Plasmodium ovale wallikeri</name>
    <dbReference type="NCBI Taxonomy" id="864142"/>
    <lineage>
        <taxon>Eukaryota</taxon>
        <taxon>Sar</taxon>
        <taxon>Alveolata</taxon>
        <taxon>Apicomplexa</taxon>
        <taxon>Aconoidasida</taxon>
        <taxon>Haemosporida</taxon>
        <taxon>Plasmodiidae</taxon>
        <taxon>Plasmodium</taxon>
        <taxon>Plasmodium (Plasmodium)</taxon>
    </lineage>
</organism>
<keyword evidence="6" id="KW-1185">Reference proteome</keyword>
<evidence type="ECO:0000313" key="5">
    <source>
        <dbReference type="Proteomes" id="UP000078550"/>
    </source>
</evidence>
<evidence type="ECO:0000313" key="6">
    <source>
        <dbReference type="Proteomes" id="UP000078555"/>
    </source>
</evidence>
<protein>
    <submittedName>
        <fullName evidence="4">Tryptophan-rich antigen, putative</fullName>
    </submittedName>
</protein>
<feature type="domain" description="Tryptophan/threonine-rich plasmodium antigen C-terminal" evidence="2">
    <location>
        <begin position="164"/>
        <end position="291"/>
    </location>
</feature>
<reference evidence="5 6" key="1">
    <citation type="submission" date="2016-05" db="EMBL/GenBank/DDBJ databases">
        <authorList>
            <person name="Naeem Raeece"/>
        </authorList>
    </citation>
    <scope>NUCLEOTIDE SEQUENCE [LARGE SCALE GENOMIC DNA]</scope>
</reference>
<proteinExistence type="predicted"/>